<dbReference type="EMBL" id="SOGO01000038">
    <property type="protein sequence ID" value="TFC99925.1"/>
    <property type="molecule type" value="Genomic_DNA"/>
</dbReference>
<dbReference type="PANTHER" id="PTHR43481">
    <property type="entry name" value="FRUCTOSE-1-PHOSPHATE PHOSPHATASE"/>
    <property type="match status" value="1"/>
</dbReference>
<dbReference type="SFLD" id="SFLDG01129">
    <property type="entry name" value="C1.5:_HAD__Beta-PGM__Phosphata"/>
    <property type="match status" value="1"/>
</dbReference>
<dbReference type="NCBIfam" id="TIGR01509">
    <property type="entry name" value="HAD-SF-IA-v3"/>
    <property type="match status" value="1"/>
</dbReference>
<keyword evidence="1" id="KW-0378">Hydrolase</keyword>
<dbReference type="InterPro" id="IPR006439">
    <property type="entry name" value="HAD-SF_hydro_IA"/>
</dbReference>
<proteinExistence type="predicted"/>
<dbReference type="InterPro" id="IPR023214">
    <property type="entry name" value="HAD_sf"/>
</dbReference>
<dbReference type="Pfam" id="PF00702">
    <property type="entry name" value="Hydrolase"/>
    <property type="match status" value="1"/>
</dbReference>
<protein>
    <submittedName>
        <fullName evidence="1">HAD family hydrolase</fullName>
    </submittedName>
</protein>
<comment type="caution">
    <text evidence="1">The sequence shown here is derived from an EMBL/GenBank/DDBJ whole genome shotgun (WGS) entry which is preliminary data.</text>
</comment>
<dbReference type="Proteomes" id="UP000297851">
    <property type="component" value="Unassembled WGS sequence"/>
</dbReference>
<dbReference type="Gene3D" id="3.40.50.1000">
    <property type="entry name" value="HAD superfamily/HAD-like"/>
    <property type="match status" value="1"/>
</dbReference>
<dbReference type="GO" id="GO:0016787">
    <property type="term" value="F:hydrolase activity"/>
    <property type="evidence" value="ECO:0007669"/>
    <property type="project" value="UniProtKB-KW"/>
</dbReference>
<sequence length="238" mass="25401">MTQGLNTADGITDAAIESTTGHVLLDRVFDAVLFDMDGTLVDSTRAANRSWLRWGAEAGLGPSFTGVEHGVPARQMVARHVPEDKIEWSIARVLELELGDLEGVEILPGAAELMRSLPENRRAIVTSCSRALCLARLESAGFAIPATVVTMDDTPRGKPFPEPFLKAAARLGADPRRCVVVEDAPTGLAAGRAAGCLTIGVVGTYTADQLDADLVVPSLDRLRIRVLDTGVMFELLPE</sequence>
<dbReference type="InterPro" id="IPR036412">
    <property type="entry name" value="HAD-like_sf"/>
</dbReference>
<dbReference type="SFLD" id="SFLDS00003">
    <property type="entry name" value="Haloacid_Dehalogenase"/>
    <property type="match status" value="1"/>
</dbReference>
<dbReference type="InterPro" id="IPR023198">
    <property type="entry name" value="PGP-like_dom2"/>
</dbReference>
<dbReference type="PANTHER" id="PTHR43481:SF4">
    <property type="entry name" value="GLYCEROL-1-PHOSPHATE PHOSPHOHYDROLASE 1-RELATED"/>
    <property type="match status" value="1"/>
</dbReference>
<evidence type="ECO:0000313" key="1">
    <source>
        <dbReference type="EMBL" id="TFC99925.1"/>
    </source>
</evidence>
<name>A0ABY2J4Q8_9MICO</name>
<dbReference type="InterPro" id="IPR051806">
    <property type="entry name" value="HAD-like_SPP"/>
</dbReference>
<organism evidence="1 2">
    <name type="scientific">Cryobacterium sandaracinum</name>
    <dbReference type="NCBI Taxonomy" id="1259247"/>
    <lineage>
        <taxon>Bacteria</taxon>
        <taxon>Bacillati</taxon>
        <taxon>Actinomycetota</taxon>
        <taxon>Actinomycetes</taxon>
        <taxon>Micrococcales</taxon>
        <taxon>Microbacteriaceae</taxon>
        <taxon>Cryobacterium</taxon>
    </lineage>
</organism>
<reference evidence="1 2" key="1">
    <citation type="submission" date="2019-03" db="EMBL/GenBank/DDBJ databases">
        <title>Genomics of glacier-inhabiting Cryobacterium strains.</title>
        <authorList>
            <person name="Liu Q."/>
            <person name="Xin Y.-H."/>
        </authorList>
    </citation>
    <scope>NUCLEOTIDE SEQUENCE [LARGE SCALE GENOMIC DNA]</scope>
    <source>
        <strain evidence="1 2">TMT2-16</strain>
    </source>
</reference>
<gene>
    <name evidence="1" type="ORF">E3T25_14125</name>
</gene>
<dbReference type="Gene3D" id="1.10.150.240">
    <property type="entry name" value="Putative phosphatase, domain 2"/>
    <property type="match status" value="1"/>
</dbReference>
<dbReference type="RefSeq" id="WP_134375000.1">
    <property type="nucleotide sequence ID" value="NZ_SOGO01000038.1"/>
</dbReference>
<accession>A0ABY2J4Q8</accession>
<evidence type="ECO:0000313" key="2">
    <source>
        <dbReference type="Proteomes" id="UP000297851"/>
    </source>
</evidence>
<dbReference type="SUPFAM" id="SSF56784">
    <property type="entry name" value="HAD-like"/>
    <property type="match status" value="1"/>
</dbReference>
<keyword evidence="2" id="KW-1185">Reference proteome</keyword>